<reference evidence="2 3" key="1">
    <citation type="submission" date="2018-08" db="EMBL/GenBank/DDBJ databases">
        <title>Thalassotalea euphylliae genome.</title>
        <authorList>
            <person name="Summers S."/>
            <person name="Rice S.A."/>
            <person name="Freckelton M.L."/>
            <person name="Nedved B.T."/>
            <person name="Hadfield M.G."/>
        </authorList>
    </citation>
    <scope>NUCLEOTIDE SEQUENCE [LARGE SCALE GENOMIC DNA]</scope>
    <source>
        <strain evidence="2 3">H1</strain>
    </source>
</reference>
<accession>A0A3E0TY98</accession>
<proteinExistence type="predicted"/>
<protein>
    <recommendedName>
        <fullName evidence="4">Lipoprotein</fullName>
    </recommendedName>
</protein>
<name>A0A3E0TY98_9GAMM</name>
<sequence>MIFTLLTSLLLSACSSPVANRIPLKETFPNVRGENLNQERVSIPNDLKGEHRLLLIGYVQDSQFDIDRWLIGLDMTQTPVTAYELPTIEGMLPRMFETFINNGMRKGIPKQLWGGVVTVYQEAEKITALTGTENPNNARVILLGAKNEILYFYDRGFAVDALNDLRDLVTTPKAALSTSSTQ</sequence>
<organism evidence="2 3">
    <name type="scientific">Thalassotalea euphylliae</name>
    <dbReference type="NCBI Taxonomy" id="1655234"/>
    <lineage>
        <taxon>Bacteria</taxon>
        <taxon>Pseudomonadati</taxon>
        <taxon>Pseudomonadota</taxon>
        <taxon>Gammaproteobacteria</taxon>
        <taxon>Alteromonadales</taxon>
        <taxon>Colwelliaceae</taxon>
        <taxon>Thalassotalea</taxon>
    </lineage>
</organism>
<keyword evidence="1" id="KW-0732">Signal</keyword>
<dbReference type="EMBL" id="QUOU01000001">
    <property type="protein sequence ID" value="REL28852.1"/>
    <property type="molecule type" value="Genomic_DNA"/>
</dbReference>
<evidence type="ECO:0000313" key="3">
    <source>
        <dbReference type="Proteomes" id="UP000256478"/>
    </source>
</evidence>
<feature type="chain" id="PRO_5017669422" description="Lipoprotein" evidence="1">
    <location>
        <begin position="20"/>
        <end position="182"/>
    </location>
</feature>
<dbReference type="Proteomes" id="UP000256478">
    <property type="component" value="Unassembled WGS sequence"/>
</dbReference>
<evidence type="ECO:0008006" key="4">
    <source>
        <dbReference type="Google" id="ProtNLM"/>
    </source>
</evidence>
<feature type="signal peptide" evidence="1">
    <location>
        <begin position="1"/>
        <end position="19"/>
    </location>
</feature>
<evidence type="ECO:0000256" key="1">
    <source>
        <dbReference type="SAM" id="SignalP"/>
    </source>
</evidence>
<comment type="caution">
    <text evidence="2">The sequence shown here is derived from an EMBL/GenBank/DDBJ whole genome shotgun (WGS) entry which is preliminary data.</text>
</comment>
<dbReference type="OrthoDB" id="6290690at2"/>
<gene>
    <name evidence="2" type="ORF">DXX93_07880</name>
</gene>
<evidence type="ECO:0000313" key="2">
    <source>
        <dbReference type="EMBL" id="REL28852.1"/>
    </source>
</evidence>
<dbReference type="AlphaFoldDB" id="A0A3E0TY98"/>